<accession>A0AAN8X8W9</accession>
<reference evidence="2 3" key="1">
    <citation type="submission" date="2023-11" db="EMBL/GenBank/DDBJ databases">
        <title>Halocaridina rubra genome assembly.</title>
        <authorList>
            <person name="Smith C."/>
        </authorList>
    </citation>
    <scope>NUCLEOTIDE SEQUENCE [LARGE SCALE GENOMIC DNA]</scope>
    <source>
        <strain evidence="2">EP-1</strain>
        <tissue evidence="2">Whole</tissue>
    </source>
</reference>
<organism evidence="2 3">
    <name type="scientific">Halocaridina rubra</name>
    <name type="common">Hawaiian red shrimp</name>
    <dbReference type="NCBI Taxonomy" id="373956"/>
    <lineage>
        <taxon>Eukaryota</taxon>
        <taxon>Metazoa</taxon>
        <taxon>Ecdysozoa</taxon>
        <taxon>Arthropoda</taxon>
        <taxon>Crustacea</taxon>
        <taxon>Multicrustacea</taxon>
        <taxon>Malacostraca</taxon>
        <taxon>Eumalacostraca</taxon>
        <taxon>Eucarida</taxon>
        <taxon>Decapoda</taxon>
        <taxon>Pleocyemata</taxon>
        <taxon>Caridea</taxon>
        <taxon>Atyoidea</taxon>
        <taxon>Atyidae</taxon>
        <taxon>Halocaridina</taxon>
    </lineage>
</organism>
<protein>
    <submittedName>
        <fullName evidence="2">Uncharacterized protein</fullName>
    </submittedName>
</protein>
<feature type="region of interest" description="Disordered" evidence="1">
    <location>
        <begin position="1"/>
        <end position="20"/>
    </location>
</feature>
<feature type="region of interest" description="Disordered" evidence="1">
    <location>
        <begin position="41"/>
        <end position="67"/>
    </location>
</feature>
<keyword evidence="3" id="KW-1185">Reference proteome</keyword>
<feature type="compositionally biased region" description="Polar residues" evidence="1">
    <location>
        <begin position="41"/>
        <end position="50"/>
    </location>
</feature>
<dbReference type="Proteomes" id="UP001381693">
    <property type="component" value="Unassembled WGS sequence"/>
</dbReference>
<feature type="compositionally biased region" description="Low complexity" evidence="1">
    <location>
        <begin position="11"/>
        <end position="20"/>
    </location>
</feature>
<feature type="compositionally biased region" description="Basic and acidic residues" evidence="1">
    <location>
        <begin position="51"/>
        <end position="67"/>
    </location>
</feature>
<sequence>MDDSVGEEESTFSSSSESSTSILSELTSILSENINSIVSMDDQNNNSFQERVNEAPDEDIKRGPEKNKTAMTVFKPIPHPIDKDFHHVFCHLYEFWFDGEVTYLSHRIWITPIDYLCATYQLEFHNVSLPVKERDTM</sequence>
<name>A0AAN8X8W9_HALRR</name>
<comment type="caution">
    <text evidence="2">The sequence shown here is derived from an EMBL/GenBank/DDBJ whole genome shotgun (WGS) entry which is preliminary data.</text>
</comment>
<evidence type="ECO:0000313" key="2">
    <source>
        <dbReference type="EMBL" id="KAK7079887.1"/>
    </source>
</evidence>
<dbReference type="EMBL" id="JAXCGZ010006290">
    <property type="protein sequence ID" value="KAK7079887.1"/>
    <property type="molecule type" value="Genomic_DNA"/>
</dbReference>
<proteinExistence type="predicted"/>
<evidence type="ECO:0000256" key="1">
    <source>
        <dbReference type="SAM" id="MobiDB-lite"/>
    </source>
</evidence>
<gene>
    <name evidence="2" type="ORF">SK128_017600</name>
</gene>
<feature type="compositionally biased region" description="Acidic residues" evidence="1">
    <location>
        <begin position="1"/>
        <end position="10"/>
    </location>
</feature>
<evidence type="ECO:0000313" key="3">
    <source>
        <dbReference type="Proteomes" id="UP001381693"/>
    </source>
</evidence>
<dbReference type="AlphaFoldDB" id="A0AAN8X8W9"/>